<dbReference type="PROSITE" id="PS00806">
    <property type="entry name" value="ALDOLASE_CLASS_II_2"/>
    <property type="match status" value="1"/>
</dbReference>
<organism evidence="3 4">
    <name type="scientific">Eruca vesicaria subsp. sativa</name>
    <name type="common">Garden rocket</name>
    <name type="synonym">Eruca sativa</name>
    <dbReference type="NCBI Taxonomy" id="29727"/>
    <lineage>
        <taxon>Eukaryota</taxon>
        <taxon>Viridiplantae</taxon>
        <taxon>Streptophyta</taxon>
        <taxon>Embryophyta</taxon>
        <taxon>Tracheophyta</taxon>
        <taxon>Spermatophyta</taxon>
        <taxon>Magnoliopsida</taxon>
        <taxon>eudicotyledons</taxon>
        <taxon>Gunneridae</taxon>
        <taxon>Pentapetalae</taxon>
        <taxon>rosids</taxon>
        <taxon>malvids</taxon>
        <taxon>Brassicales</taxon>
        <taxon>Brassicaceae</taxon>
        <taxon>Brassiceae</taxon>
        <taxon>Eruca</taxon>
    </lineage>
</organism>
<evidence type="ECO:0000256" key="1">
    <source>
        <dbReference type="SAM" id="Coils"/>
    </source>
</evidence>
<feature type="region of interest" description="Disordered" evidence="2">
    <location>
        <begin position="188"/>
        <end position="212"/>
    </location>
</feature>
<sequence>MSELQMYASQYFPQISELLRGCPVSVNNELVRGSSLESFLIVRKVFCETVMEAKWSQKKSLVENLDLSPWPSSSSLFNLSGTLNSRICLSFTLASPLSPSPPLKTSGKPLITPSPMEDIDAVQKPVVVDPPLYNEAPPSAAQRRPVVVTADAAPPAEFHLIQRIQRALVELRELRNQFNAILREIELEVGGGGGEEEQAESSVEDPEDDSDS</sequence>
<feature type="coiled-coil region" evidence="1">
    <location>
        <begin position="161"/>
        <end position="188"/>
    </location>
</feature>
<keyword evidence="1" id="KW-0175">Coiled coil</keyword>
<keyword evidence="4" id="KW-1185">Reference proteome</keyword>
<name>A0ABC8M3B7_ERUVS</name>
<feature type="compositionally biased region" description="Acidic residues" evidence="2">
    <location>
        <begin position="194"/>
        <end position="212"/>
    </location>
</feature>
<evidence type="ECO:0000313" key="4">
    <source>
        <dbReference type="Proteomes" id="UP001642260"/>
    </source>
</evidence>
<dbReference type="Proteomes" id="UP001642260">
    <property type="component" value="Unassembled WGS sequence"/>
</dbReference>
<protein>
    <submittedName>
        <fullName evidence="3">Uncharacterized protein</fullName>
    </submittedName>
</protein>
<reference evidence="3 4" key="1">
    <citation type="submission" date="2022-03" db="EMBL/GenBank/DDBJ databases">
        <authorList>
            <person name="Macdonald S."/>
            <person name="Ahmed S."/>
            <person name="Newling K."/>
        </authorList>
    </citation>
    <scope>NUCLEOTIDE SEQUENCE [LARGE SCALE GENOMIC DNA]</scope>
</reference>
<accession>A0ABC8M3B7</accession>
<dbReference type="InterPro" id="IPR000771">
    <property type="entry name" value="FBA_II"/>
</dbReference>
<comment type="caution">
    <text evidence="3">The sequence shown here is derived from an EMBL/GenBank/DDBJ whole genome shotgun (WGS) entry which is preliminary data.</text>
</comment>
<dbReference type="AlphaFoldDB" id="A0ABC8M3B7"/>
<dbReference type="EMBL" id="CAKOAT010907375">
    <property type="protein sequence ID" value="CAH8390637.1"/>
    <property type="molecule type" value="Genomic_DNA"/>
</dbReference>
<evidence type="ECO:0000313" key="3">
    <source>
        <dbReference type="EMBL" id="CAH8390637.1"/>
    </source>
</evidence>
<gene>
    <name evidence="3" type="ORF">ERUC_LOCUS43120</name>
</gene>
<proteinExistence type="predicted"/>
<evidence type="ECO:0000256" key="2">
    <source>
        <dbReference type="SAM" id="MobiDB-lite"/>
    </source>
</evidence>